<proteinExistence type="predicted"/>
<dbReference type="Proteomes" id="UP000068243">
    <property type="component" value="Unassembled WGS sequence"/>
</dbReference>
<dbReference type="InterPro" id="IPR052897">
    <property type="entry name" value="Sec-Metab_Biosynth_Hydrolase"/>
</dbReference>
<accession>A0A100IJT4</accession>
<dbReference type="VEuPathDB" id="FungiDB:M747DRAFT_371658"/>
<dbReference type="SUPFAM" id="SSF53474">
    <property type="entry name" value="alpha/beta-Hydrolases"/>
    <property type="match status" value="1"/>
</dbReference>
<sequence length="286" mass="30918">MTTVVVIPGAWLTPDFYQPFLVALNLAGYRTHLAGYPSLNPSNPATADCQADSDAIQRELRNLVEDQSQNVVLLMHSYAGMPGASAACGLSKVERQQQGKSGGILGLIFLAAFVVPEGHSCAGLQGGQLPSWILLDKVRDNNAASCVLLPSFTWPHILTDSPSLLPLQPSAQLNIVDDPVGNFAPEVDQALLGDLNSYLKPHSSLAFFSPQPVPAWTEAAYAGRLAFIITTADKAVPKEAQRWMITNTEKEFIVKEMECSHLAPFVDRIPETVGLVDDLLPIFQAK</sequence>
<reference evidence="3" key="1">
    <citation type="journal article" date="2016" name="Genome Announc.">
        <title>Draft genome sequence of Aspergillus niger strain An76.</title>
        <authorList>
            <person name="Gong W."/>
            <person name="Cheng Z."/>
            <person name="Zhang H."/>
            <person name="Liu L."/>
            <person name="Gao P."/>
            <person name="Wang L."/>
        </authorList>
    </citation>
    <scope>NUCLEOTIDE SEQUENCE [LARGE SCALE GENOMIC DNA]</scope>
    <source>
        <strain evidence="3">An76</strain>
    </source>
</reference>
<dbReference type="VEuPathDB" id="FungiDB:ATCC64974_63050"/>
<dbReference type="AlphaFoldDB" id="A0A100IJT4"/>
<name>A0A100IJT4_ASPNG</name>
<evidence type="ECO:0000313" key="2">
    <source>
        <dbReference type="EMBL" id="GAQ42541.1"/>
    </source>
</evidence>
<dbReference type="OMA" id="QSMAANM"/>
<dbReference type="Pfam" id="PF12697">
    <property type="entry name" value="Abhydrolase_6"/>
    <property type="match status" value="1"/>
</dbReference>
<evidence type="ECO:0000259" key="1">
    <source>
        <dbReference type="Pfam" id="PF12697"/>
    </source>
</evidence>
<dbReference type="OrthoDB" id="408373at2759"/>
<organism evidence="2 3">
    <name type="scientific">Aspergillus niger</name>
    <dbReference type="NCBI Taxonomy" id="5061"/>
    <lineage>
        <taxon>Eukaryota</taxon>
        <taxon>Fungi</taxon>
        <taxon>Dikarya</taxon>
        <taxon>Ascomycota</taxon>
        <taxon>Pezizomycotina</taxon>
        <taxon>Eurotiomycetes</taxon>
        <taxon>Eurotiomycetidae</taxon>
        <taxon>Eurotiales</taxon>
        <taxon>Aspergillaceae</taxon>
        <taxon>Aspergillus</taxon>
        <taxon>Aspergillus subgen. Circumdati</taxon>
    </lineage>
</organism>
<feature type="domain" description="AB hydrolase-1" evidence="1">
    <location>
        <begin position="4"/>
        <end position="267"/>
    </location>
</feature>
<evidence type="ECO:0000313" key="3">
    <source>
        <dbReference type="Proteomes" id="UP000068243"/>
    </source>
</evidence>
<protein>
    <recommendedName>
        <fullName evidence="1">AB hydrolase-1 domain-containing protein</fullName>
    </recommendedName>
</protein>
<dbReference type="PANTHER" id="PTHR37017">
    <property type="entry name" value="AB HYDROLASE-1 DOMAIN-CONTAINING PROTEIN-RELATED"/>
    <property type="match status" value="1"/>
</dbReference>
<comment type="caution">
    <text evidence="2">The sequence shown here is derived from an EMBL/GenBank/DDBJ whole genome shotgun (WGS) entry which is preliminary data.</text>
</comment>
<dbReference type="InterPro" id="IPR029058">
    <property type="entry name" value="AB_hydrolase_fold"/>
</dbReference>
<dbReference type="InterPro" id="IPR000073">
    <property type="entry name" value="AB_hydrolase_1"/>
</dbReference>
<dbReference type="VEuPathDB" id="FungiDB:An01g14840"/>
<dbReference type="Gene3D" id="3.40.50.1820">
    <property type="entry name" value="alpha/beta hydrolase"/>
    <property type="match status" value="1"/>
</dbReference>
<dbReference type="PANTHER" id="PTHR37017:SF11">
    <property type="entry name" value="ESTERASE_LIPASE_THIOESTERASE DOMAIN-CONTAINING PROTEIN"/>
    <property type="match status" value="1"/>
</dbReference>
<dbReference type="VEuPathDB" id="FungiDB:ASPNIDRAFT2_1145223"/>
<gene>
    <name evidence="2" type="ORF">ABL_05202</name>
</gene>
<dbReference type="EMBL" id="BCMY01000008">
    <property type="protein sequence ID" value="GAQ42541.1"/>
    <property type="molecule type" value="Genomic_DNA"/>
</dbReference>